<organism evidence="3 4">
    <name type="scientific">Rhizopogon vinicolor AM-OR11-026</name>
    <dbReference type="NCBI Taxonomy" id="1314800"/>
    <lineage>
        <taxon>Eukaryota</taxon>
        <taxon>Fungi</taxon>
        <taxon>Dikarya</taxon>
        <taxon>Basidiomycota</taxon>
        <taxon>Agaricomycotina</taxon>
        <taxon>Agaricomycetes</taxon>
        <taxon>Agaricomycetidae</taxon>
        <taxon>Boletales</taxon>
        <taxon>Suillineae</taxon>
        <taxon>Rhizopogonaceae</taxon>
        <taxon>Rhizopogon</taxon>
    </lineage>
</organism>
<evidence type="ECO:0000259" key="2">
    <source>
        <dbReference type="Pfam" id="PF06985"/>
    </source>
</evidence>
<dbReference type="OrthoDB" id="2423701at2759"/>
<dbReference type="Pfam" id="PF06985">
    <property type="entry name" value="HET"/>
    <property type="match status" value="1"/>
</dbReference>
<feature type="compositionally biased region" description="Basic and acidic residues" evidence="1">
    <location>
        <begin position="862"/>
        <end position="876"/>
    </location>
</feature>
<dbReference type="EMBL" id="KV448333">
    <property type="protein sequence ID" value="OAX37757.1"/>
    <property type="molecule type" value="Genomic_DNA"/>
</dbReference>
<name>A0A1B7MYU5_9AGAM</name>
<proteinExistence type="predicted"/>
<gene>
    <name evidence="3" type="ORF">K503DRAFT_857157</name>
</gene>
<dbReference type="STRING" id="1314800.A0A1B7MYU5"/>
<dbReference type="Gene3D" id="1.25.40.10">
    <property type="entry name" value="Tetratricopeptide repeat domain"/>
    <property type="match status" value="1"/>
</dbReference>
<dbReference type="AlphaFoldDB" id="A0A1B7MYU5"/>
<dbReference type="InterPro" id="IPR010730">
    <property type="entry name" value="HET"/>
</dbReference>
<feature type="region of interest" description="Disordered" evidence="1">
    <location>
        <begin position="850"/>
        <end position="893"/>
    </location>
</feature>
<feature type="compositionally biased region" description="Acidic residues" evidence="1">
    <location>
        <begin position="852"/>
        <end position="861"/>
    </location>
</feature>
<dbReference type="PANTHER" id="PTHR10622:SF10">
    <property type="entry name" value="HET DOMAIN-CONTAINING PROTEIN"/>
    <property type="match status" value="1"/>
</dbReference>
<evidence type="ECO:0000256" key="1">
    <source>
        <dbReference type="SAM" id="MobiDB-lite"/>
    </source>
</evidence>
<dbReference type="Proteomes" id="UP000092154">
    <property type="component" value="Unassembled WGS sequence"/>
</dbReference>
<evidence type="ECO:0000313" key="3">
    <source>
        <dbReference type="EMBL" id="OAX37757.1"/>
    </source>
</evidence>
<accession>A0A1B7MYU5</accession>
<feature type="domain" description="Heterokaryon incompatibility" evidence="2">
    <location>
        <begin position="472"/>
        <end position="558"/>
    </location>
</feature>
<dbReference type="PANTHER" id="PTHR10622">
    <property type="entry name" value="HET DOMAIN-CONTAINING PROTEIN"/>
    <property type="match status" value="1"/>
</dbReference>
<dbReference type="SUPFAM" id="SSF48452">
    <property type="entry name" value="TPR-like"/>
    <property type="match status" value="1"/>
</dbReference>
<dbReference type="InParanoid" id="A0A1B7MYU5"/>
<dbReference type="InterPro" id="IPR011990">
    <property type="entry name" value="TPR-like_helical_dom_sf"/>
</dbReference>
<sequence length="962" mass="107337">MNGGKGVTVSHSASSSKIEPASGGKRVTVSHVNQTYLPSSGKIEPGSIAYMTSIKDGAPLYRLFRAFPASDQTLPGALVANGVQWVSEEDTQALPEGAQLATAELASSWSGDLMMKRFKKSLQHLTPTTEQFMKQPTKHISQPSGENALGYHDAPSGTAGYDTYRSDVADLRHRFEVDRNDADRSPVYYGSPAPRTLPVYSSPPPMYTSAPGYPTYGGNSPYMHNWNHYGPPAPDGVYNSAPPVMYTSPVGYGGNNPYYNQNQVAALPFMPPNNFSTFQNGYPIPPAVPGSIQHYGPVTYTFRPDKLSSAAPDPYYTTDTTVLASRCQAKLEQMLWDDALVDAQIVTELNPSSYLGYELKHAALHGAQRYDEAIEDFDTMLSKLKVSDTEHRQQYISSSKAASAIQDVISAHLANIPHRLLHTSTGLLCNRKEQKDAFKDSAEYKELLSSTMKHADSRRERIEKAVLAYFSYVMLSHKWDDNELRLRDIQDKNVYECNLVIVAKVQSFCKTARRSGYLWAWVDTCCIDQDNNVEVQHSVQSMFIWYRRSALTIIYLSDVPPFSRSVSLAKCVWNERGWTVQEFLAPKVVLFYYNDWTRYLSDQSPNHKESHRIMQELGDATGIDGQALISFQPGIGGAREKLQWVSRRKTTQEEDIAYSLFGIFGVNLPVIYGEMKQNALGRLLQEIVAKSGEISALDWVGKSSEFNSCLPLDTASYATPPCMLSSLHSEDEMQRSVSSLRNAGAVDFASKLYHKLSHLNPPRFANQRLHLPCIAFHVTEVKRKRSTQDSGSDQKTRPMFTVTLKADGLHDLSITMEDKLAPYSRAKPSSQPLLLVRPWDRSLIELPHVSDDISDTDSESGEDVHDISDTDSESGKNKFPPTPPSPGGCHEENGLPVIDSHLRELKLMVCLEQRFSAFLLAQQRFGEYKRIVSDQNIIAQTKDMQASLHNVMDVQVTTVEIL</sequence>
<reference evidence="3 4" key="1">
    <citation type="submission" date="2016-06" db="EMBL/GenBank/DDBJ databases">
        <title>Comparative genomics of the ectomycorrhizal sister species Rhizopogon vinicolor and Rhizopogon vesiculosus (Basidiomycota: Boletales) reveals a divergence of the mating type B locus.</title>
        <authorList>
            <consortium name="DOE Joint Genome Institute"/>
            <person name="Mujic A.B."/>
            <person name="Kuo A."/>
            <person name="Tritt A."/>
            <person name="Lipzen A."/>
            <person name="Chen C."/>
            <person name="Johnson J."/>
            <person name="Sharma A."/>
            <person name="Barry K."/>
            <person name="Grigoriev I.V."/>
            <person name="Spatafora J.W."/>
        </authorList>
    </citation>
    <scope>NUCLEOTIDE SEQUENCE [LARGE SCALE GENOMIC DNA]</scope>
    <source>
        <strain evidence="3 4">AM-OR11-026</strain>
    </source>
</reference>
<protein>
    <submittedName>
        <fullName evidence="3">HET-domain-containing protein</fullName>
    </submittedName>
</protein>
<evidence type="ECO:0000313" key="4">
    <source>
        <dbReference type="Proteomes" id="UP000092154"/>
    </source>
</evidence>
<keyword evidence="4" id="KW-1185">Reference proteome</keyword>
<feature type="region of interest" description="Disordered" evidence="1">
    <location>
        <begin position="1"/>
        <end position="26"/>
    </location>
</feature>